<feature type="region of interest" description="Disordered" evidence="1">
    <location>
        <begin position="56"/>
        <end position="78"/>
    </location>
</feature>
<proteinExistence type="predicted"/>
<dbReference type="InParanoid" id="A0A0D0AGZ8"/>
<dbReference type="Proteomes" id="UP000054485">
    <property type="component" value="Unassembled WGS sequence"/>
</dbReference>
<feature type="compositionally biased region" description="Basic and acidic residues" evidence="1">
    <location>
        <begin position="65"/>
        <end position="78"/>
    </location>
</feature>
<dbReference type="AlphaFoldDB" id="A0A0D0AGZ8"/>
<keyword evidence="3" id="KW-1185">Reference proteome</keyword>
<gene>
    <name evidence="2" type="ORF">CY34DRAFT_806498</name>
</gene>
<dbReference type="HOGENOM" id="CLU_2623634_0_0_1"/>
<accession>A0A0D0AGZ8</accession>
<name>A0A0D0AGZ8_9AGAM</name>
<reference evidence="3" key="2">
    <citation type="submission" date="2015-01" db="EMBL/GenBank/DDBJ databases">
        <title>Evolutionary Origins and Diversification of the Mycorrhizal Mutualists.</title>
        <authorList>
            <consortium name="DOE Joint Genome Institute"/>
            <consortium name="Mycorrhizal Genomics Consortium"/>
            <person name="Kohler A."/>
            <person name="Kuo A."/>
            <person name="Nagy L.G."/>
            <person name="Floudas D."/>
            <person name="Copeland A."/>
            <person name="Barry K.W."/>
            <person name="Cichocki N."/>
            <person name="Veneault-Fourrey C."/>
            <person name="LaButti K."/>
            <person name="Lindquist E.A."/>
            <person name="Lipzen A."/>
            <person name="Lundell T."/>
            <person name="Morin E."/>
            <person name="Murat C."/>
            <person name="Riley R."/>
            <person name="Ohm R."/>
            <person name="Sun H."/>
            <person name="Tunlid A."/>
            <person name="Henrissat B."/>
            <person name="Grigoriev I.V."/>
            <person name="Hibbett D.S."/>
            <person name="Martin F."/>
        </authorList>
    </citation>
    <scope>NUCLEOTIDE SEQUENCE [LARGE SCALE GENOMIC DNA]</scope>
    <source>
        <strain evidence="3">UH-Slu-Lm8-n1</strain>
    </source>
</reference>
<evidence type="ECO:0000256" key="1">
    <source>
        <dbReference type="SAM" id="MobiDB-lite"/>
    </source>
</evidence>
<reference evidence="2 3" key="1">
    <citation type="submission" date="2014-04" db="EMBL/GenBank/DDBJ databases">
        <authorList>
            <consortium name="DOE Joint Genome Institute"/>
            <person name="Kuo A."/>
            <person name="Ruytinx J."/>
            <person name="Rineau F."/>
            <person name="Colpaert J."/>
            <person name="Kohler A."/>
            <person name="Nagy L.G."/>
            <person name="Floudas D."/>
            <person name="Copeland A."/>
            <person name="Barry K.W."/>
            <person name="Cichocki N."/>
            <person name="Veneault-Fourrey C."/>
            <person name="LaButti K."/>
            <person name="Lindquist E.A."/>
            <person name="Lipzen A."/>
            <person name="Lundell T."/>
            <person name="Morin E."/>
            <person name="Murat C."/>
            <person name="Sun H."/>
            <person name="Tunlid A."/>
            <person name="Henrissat B."/>
            <person name="Grigoriev I.V."/>
            <person name="Hibbett D.S."/>
            <person name="Martin F."/>
            <person name="Nordberg H.P."/>
            <person name="Cantor M.N."/>
            <person name="Hua S.X."/>
        </authorList>
    </citation>
    <scope>NUCLEOTIDE SEQUENCE [LARGE SCALE GENOMIC DNA]</scope>
    <source>
        <strain evidence="2 3">UH-Slu-Lm8-n1</strain>
    </source>
</reference>
<organism evidence="2 3">
    <name type="scientific">Suillus luteus UH-Slu-Lm8-n1</name>
    <dbReference type="NCBI Taxonomy" id="930992"/>
    <lineage>
        <taxon>Eukaryota</taxon>
        <taxon>Fungi</taxon>
        <taxon>Dikarya</taxon>
        <taxon>Basidiomycota</taxon>
        <taxon>Agaricomycotina</taxon>
        <taxon>Agaricomycetes</taxon>
        <taxon>Agaricomycetidae</taxon>
        <taxon>Boletales</taxon>
        <taxon>Suillineae</taxon>
        <taxon>Suillaceae</taxon>
        <taxon>Suillus</taxon>
    </lineage>
</organism>
<evidence type="ECO:0000313" key="3">
    <source>
        <dbReference type="Proteomes" id="UP000054485"/>
    </source>
</evidence>
<protein>
    <submittedName>
        <fullName evidence="2">Uncharacterized protein</fullName>
    </submittedName>
</protein>
<sequence>MGTALGSVDTVSLAPHDAQRVAYQRVNAARLNIKSRCIDSGKDFIGVYGSEQHKARRSKTNKVRRGTDACHFSETKPK</sequence>
<dbReference type="EMBL" id="KN835280">
    <property type="protein sequence ID" value="KIK41081.1"/>
    <property type="molecule type" value="Genomic_DNA"/>
</dbReference>
<evidence type="ECO:0000313" key="2">
    <source>
        <dbReference type="EMBL" id="KIK41081.1"/>
    </source>
</evidence>